<evidence type="ECO:0000256" key="10">
    <source>
        <dbReference type="RuleBase" id="RU000461"/>
    </source>
</evidence>
<evidence type="ECO:0000313" key="12">
    <source>
        <dbReference type="EMBL" id="KZP17553.1"/>
    </source>
</evidence>
<evidence type="ECO:0000256" key="11">
    <source>
        <dbReference type="SAM" id="Phobius"/>
    </source>
</evidence>
<feature type="binding site" description="axial binding residue" evidence="9">
    <location>
        <position position="444"/>
    </location>
    <ligand>
        <name>heme</name>
        <dbReference type="ChEBI" id="CHEBI:30413"/>
    </ligand>
    <ligandPart>
        <name>Fe</name>
        <dbReference type="ChEBI" id="CHEBI:18248"/>
    </ligandPart>
</feature>
<dbReference type="InterPro" id="IPR050364">
    <property type="entry name" value="Cytochrome_P450_fung"/>
</dbReference>
<comment type="similarity">
    <text evidence="3 10">Belongs to the cytochrome P450 family.</text>
</comment>
<dbReference type="CDD" id="cd11065">
    <property type="entry name" value="CYP64-like"/>
    <property type="match status" value="1"/>
</dbReference>
<dbReference type="Pfam" id="PF00067">
    <property type="entry name" value="p450"/>
    <property type="match status" value="1"/>
</dbReference>
<proteinExistence type="inferred from homology"/>
<dbReference type="EMBL" id="KV417581">
    <property type="protein sequence ID" value="KZP17553.1"/>
    <property type="molecule type" value="Genomic_DNA"/>
</dbReference>
<dbReference type="InterPro" id="IPR002401">
    <property type="entry name" value="Cyt_P450_E_grp-I"/>
</dbReference>
<dbReference type="GO" id="GO:0016705">
    <property type="term" value="F:oxidoreductase activity, acting on paired donors, with incorporation or reduction of molecular oxygen"/>
    <property type="evidence" value="ECO:0007669"/>
    <property type="project" value="InterPro"/>
</dbReference>
<dbReference type="InterPro" id="IPR036396">
    <property type="entry name" value="Cyt_P450_sf"/>
</dbReference>
<dbReference type="InterPro" id="IPR001128">
    <property type="entry name" value="Cyt_P450"/>
</dbReference>
<keyword evidence="11" id="KW-1133">Transmembrane helix</keyword>
<dbReference type="Gene3D" id="1.10.630.10">
    <property type="entry name" value="Cytochrome P450"/>
    <property type="match status" value="1"/>
</dbReference>
<evidence type="ECO:0000256" key="7">
    <source>
        <dbReference type="ARBA" id="ARBA00023004"/>
    </source>
</evidence>
<keyword evidence="6 10" id="KW-0560">Oxidoreductase</keyword>
<keyword evidence="5 9" id="KW-0479">Metal-binding</keyword>
<evidence type="ECO:0000256" key="6">
    <source>
        <dbReference type="ARBA" id="ARBA00023002"/>
    </source>
</evidence>
<dbReference type="GO" id="GO:0020037">
    <property type="term" value="F:heme binding"/>
    <property type="evidence" value="ECO:0007669"/>
    <property type="project" value="InterPro"/>
</dbReference>
<dbReference type="SUPFAM" id="SSF48264">
    <property type="entry name" value="Cytochrome P450"/>
    <property type="match status" value="1"/>
</dbReference>
<evidence type="ECO:0000256" key="5">
    <source>
        <dbReference type="ARBA" id="ARBA00022723"/>
    </source>
</evidence>
<dbReference type="GO" id="GO:0005506">
    <property type="term" value="F:iron ion binding"/>
    <property type="evidence" value="ECO:0007669"/>
    <property type="project" value="InterPro"/>
</dbReference>
<comment type="cofactor">
    <cofactor evidence="1 9">
        <name>heme</name>
        <dbReference type="ChEBI" id="CHEBI:30413"/>
    </cofactor>
</comment>
<dbReference type="PANTHER" id="PTHR46300">
    <property type="entry name" value="P450, PUTATIVE (EUROFUNG)-RELATED-RELATED"/>
    <property type="match status" value="1"/>
</dbReference>
<keyword evidence="8 10" id="KW-0503">Monooxygenase</keyword>
<keyword evidence="11" id="KW-0472">Membrane</keyword>
<dbReference type="InterPro" id="IPR017972">
    <property type="entry name" value="Cyt_P450_CS"/>
</dbReference>
<dbReference type="AlphaFoldDB" id="A0A166G7T6"/>
<evidence type="ECO:0000256" key="1">
    <source>
        <dbReference type="ARBA" id="ARBA00001971"/>
    </source>
</evidence>
<keyword evidence="13" id="KW-1185">Reference proteome</keyword>
<gene>
    <name evidence="12" type="ORF">FIBSPDRAFT_830330</name>
</gene>
<dbReference type="OrthoDB" id="2789670at2759"/>
<dbReference type="GO" id="GO:0004497">
    <property type="term" value="F:monooxygenase activity"/>
    <property type="evidence" value="ECO:0007669"/>
    <property type="project" value="UniProtKB-KW"/>
</dbReference>
<name>A0A166G7T6_9AGAM</name>
<feature type="transmembrane region" description="Helical" evidence="11">
    <location>
        <begin position="6"/>
        <end position="25"/>
    </location>
</feature>
<keyword evidence="11" id="KW-0812">Transmembrane</keyword>
<dbReference type="PROSITE" id="PS00086">
    <property type="entry name" value="CYTOCHROME_P450"/>
    <property type="match status" value="1"/>
</dbReference>
<keyword evidence="7 9" id="KW-0408">Iron</keyword>
<evidence type="ECO:0000256" key="4">
    <source>
        <dbReference type="ARBA" id="ARBA00022617"/>
    </source>
</evidence>
<dbReference type="STRING" id="436010.A0A166G7T6"/>
<accession>A0A166G7T6</accession>
<dbReference type="PANTHER" id="PTHR46300:SF7">
    <property type="entry name" value="P450, PUTATIVE (EUROFUNG)-RELATED"/>
    <property type="match status" value="1"/>
</dbReference>
<keyword evidence="4 9" id="KW-0349">Heme</keyword>
<dbReference type="Proteomes" id="UP000076532">
    <property type="component" value="Unassembled WGS sequence"/>
</dbReference>
<dbReference type="PRINTS" id="PR00385">
    <property type="entry name" value="P450"/>
</dbReference>
<evidence type="ECO:0000313" key="13">
    <source>
        <dbReference type="Proteomes" id="UP000076532"/>
    </source>
</evidence>
<reference evidence="12 13" key="1">
    <citation type="journal article" date="2016" name="Mol. Biol. Evol.">
        <title>Comparative Genomics of Early-Diverging Mushroom-Forming Fungi Provides Insights into the Origins of Lignocellulose Decay Capabilities.</title>
        <authorList>
            <person name="Nagy L.G."/>
            <person name="Riley R."/>
            <person name="Tritt A."/>
            <person name="Adam C."/>
            <person name="Daum C."/>
            <person name="Floudas D."/>
            <person name="Sun H."/>
            <person name="Yadav J.S."/>
            <person name="Pangilinan J."/>
            <person name="Larsson K.H."/>
            <person name="Matsuura K."/>
            <person name="Barry K."/>
            <person name="Labutti K."/>
            <person name="Kuo R."/>
            <person name="Ohm R.A."/>
            <person name="Bhattacharya S.S."/>
            <person name="Shirouzu T."/>
            <person name="Yoshinaga Y."/>
            <person name="Martin F.M."/>
            <person name="Grigoriev I.V."/>
            <person name="Hibbett D.S."/>
        </authorList>
    </citation>
    <scope>NUCLEOTIDE SEQUENCE [LARGE SCALE GENOMIC DNA]</scope>
    <source>
        <strain evidence="12 13">CBS 109695</strain>
    </source>
</reference>
<evidence type="ECO:0000256" key="9">
    <source>
        <dbReference type="PIRSR" id="PIRSR602401-1"/>
    </source>
</evidence>
<evidence type="ECO:0000256" key="3">
    <source>
        <dbReference type="ARBA" id="ARBA00010617"/>
    </source>
</evidence>
<organism evidence="12 13">
    <name type="scientific">Athelia psychrophila</name>
    <dbReference type="NCBI Taxonomy" id="1759441"/>
    <lineage>
        <taxon>Eukaryota</taxon>
        <taxon>Fungi</taxon>
        <taxon>Dikarya</taxon>
        <taxon>Basidiomycota</taxon>
        <taxon>Agaricomycotina</taxon>
        <taxon>Agaricomycetes</taxon>
        <taxon>Agaricomycetidae</taxon>
        <taxon>Atheliales</taxon>
        <taxon>Atheliaceae</taxon>
        <taxon>Athelia</taxon>
    </lineage>
</organism>
<dbReference type="PRINTS" id="PR00463">
    <property type="entry name" value="EP450I"/>
</dbReference>
<protein>
    <submittedName>
        <fullName evidence="12">Cytochrome P450</fullName>
    </submittedName>
</protein>
<comment type="pathway">
    <text evidence="2">Secondary metabolite biosynthesis.</text>
</comment>
<evidence type="ECO:0000256" key="2">
    <source>
        <dbReference type="ARBA" id="ARBA00005179"/>
    </source>
</evidence>
<sequence>MIHSLEVALTIVTVVVITAACNSWARVRRMRGSKLPPGPPGLPLLGNILNFPTTEPWVAYKAMSRECDSSIIQLHILGTSVIVLHDMKSVRDLMESRSSLYSDRPPSVMIGELMGWSNTVLFLPYGDFWRASRRAMHQEFKPPVVENYHSGQIKATRQLLRRLVDSPGLWSEHLNHHIGGFTLETVYGINVASENDPYIGVIEKAINGLITAAVPGAFLVDAISWLKYIPAWVPGAGFQTKAKFWKKLQVHAVNDAYNACKGDLAEGSTKSSYCSRHLARLKPNVDNSAQELIIRETAAIVYMAGVDTTVSVLGTFVLAMVLHPGVQAKAQAEIDAVIGQGRLPAFGDEESLPYLSAVVKECLRWHPVAPIGIPHRLVADDYYNGYFMPAGSVIIANTWAILHDEDTYPDPFSFNPERFMKEGKLDPTVQDPALAAFGYGRRICPGRHMAIGTVWNTLASVLASFNIEKALDADGRQITPSGQYTSALTCRPEPFECAITPRSESVKSMILSMANEGI</sequence>
<evidence type="ECO:0000256" key="8">
    <source>
        <dbReference type="ARBA" id="ARBA00023033"/>
    </source>
</evidence>